<organism evidence="1 2">
    <name type="scientific">Pistacia atlantica</name>
    <dbReference type="NCBI Taxonomy" id="434234"/>
    <lineage>
        <taxon>Eukaryota</taxon>
        <taxon>Viridiplantae</taxon>
        <taxon>Streptophyta</taxon>
        <taxon>Embryophyta</taxon>
        <taxon>Tracheophyta</taxon>
        <taxon>Spermatophyta</taxon>
        <taxon>Magnoliopsida</taxon>
        <taxon>eudicotyledons</taxon>
        <taxon>Gunneridae</taxon>
        <taxon>Pentapetalae</taxon>
        <taxon>rosids</taxon>
        <taxon>malvids</taxon>
        <taxon>Sapindales</taxon>
        <taxon>Anacardiaceae</taxon>
        <taxon>Pistacia</taxon>
    </lineage>
</organism>
<protein>
    <submittedName>
        <fullName evidence="1">Uncharacterized protein</fullName>
    </submittedName>
</protein>
<proteinExistence type="predicted"/>
<sequence>MDKYKARYTSFFSPNTQKKVANIGLSRRDNNICNNQID</sequence>
<evidence type="ECO:0000313" key="2">
    <source>
        <dbReference type="Proteomes" id="UP001164250"/>
    </source>
</evidence>
<dbReference type="Proteomes" id="UP001164250">
    <property type="component" value="Chromosome 11"/>
</dbReference>
<name>A0ACC1AE08_9ROSI</name>
<accession>A0ACC1AE08</accession>
<evidence type="ECO:0000313" key="1">
    <source>
        <dbReference type="EMBL" id="KAJ0084517.1"/>
    </source>
</evidence>
<keyword evidence="2" id="KW-1185">Reference proteome</keyword>
<gene>
    <name evidence="1" type="ORF">Patl1_31288</name>
</gene>
<reference evidence="2" key="1">
    <citation type="journal article" date="2023" name="G3 (Bethesda)">
        <title>Genome assembly and association tests identify interacting loci associated with vigor, precocity, and sex in interspecific pistachio rootstocks.</title>
        <authorList>
            <person name="Palmer W."/>
            <person name="Jacygrad E."/>
            <person name="Sagayaradj S."/>
            <person name="Cavanaugh K."/>
            <person name="Han R."/>
            <person name="Bertier L."/>
            <person name="Beede B."/>
            <person name="Kafkas S."/>
            <person name="Golino D."/>
            <person name="Preece J."/>
            <person name="Michelmore R."/>
        </authorList>
    </citation>
    <scope>NUCLEOTIDE SEQUENCE [LARGE SCALE GENOMIC DNA]</scope>
</reference>
<dbReference type="EMBL" id="CM047907">
    <property type="protein sequence ID" value="KAJ0084517.1"/>
    <property type="molecule type" value="Genomic_DNA"/>
</dbReference>
<comment type="caution">
    <text evidence="1">The sequence shown here is derived from an EMBL/GenBank/DDBJ whole genome shotgun (WGS) entry which is preliminary data.</text>
</comment>